<reference evidence="2 3" key="1">
    <citation type="submission" date="2018-07" db="EMBL/GenBank/DDBJ databases">
        <title>Section-level genome sequencing of Aspergillus section Nigri to investigate inter- and intra-species variation.</title>
        <authorList>
            <consortium name="DOE Joint Genome Institute"/>
            <person name="Vesth T.C."/>
            <person name="Nybo J.L."/>
            <person name="Theobald S."/>
            <person name="Frisvad J.C."/>
            <person name="Larsen T.O."/>
            <person name="Nielsen K.F."/>
            <person name="Hoof J.B."/>
            <person name="Brandl J."/>
            <person name="Salamov A."/>
            <person name="Riley R."/>
            <person name="Gladden J.M."/>
            <person name="Phatale P."/>
            <person name="Nielsen M.T."/>
            <person name="Lyhne E.K."/>
            <person name="Kogle M.E."/>
            <person name="Strasser K."/>
            <person name="McDonnell E."/>
            <person name="Barry K."/>
            <person name="Clum A."/>
            <person name="Chen C."/>
            <person name="Nolan M."/>
            <person name="Sandor L."/>
            <person name="Kuo A."/>
            <person name="Lipzen A."/>
            <person name="Hainaut M."/>
            <person name="Drula E."/>
            <person name="Tsang A."/>
            <person name="Magnuson J.K."/>
            <person name="Henrissat B."/>
            <person name="Wiebenga A."/>
            <person name="Simmons B.A."/>
            <person name="Makela M.R."/>
            <person name="De vries R.P."/>
            <person name="Grigoriev I.V."/>
            <person name="Mortensen U.H."/>
            <person name="Baker S.E."/>
            <person name="Andersen M.R."/>
        </authorList>
    </citation>
    <scope>NUCLEOTIDE SEQUENCE [LARGE SCALE GENOMIC DNA]</scope>
    <source>
        <strain evidence="2 3">ATCC 13496</strain>
    </source>
</reference>
<feature type="transmembrane region" description="Helical" evidence="1">
    <location>
        <begin position="22"/>
        <end position="55"/>
    </location>
</feature>
<accession>A0A370BFG5</accession>
<dbReference type="Proteomes" id="UP000253845">
    <property type="component" value="Unassembled WGS sequence"/>
</dbReference>
<dbReference type="AlphaFoldDB" id="A0A370BFG5"/>
<keyword evidence="1" id="KW-0812">Transmembrane</keyword>
<keyword evidence="1" id="KW-0472">Membrane</keyword>
<organism evidence="2 3">
    <name type="scientific">Aspergillus niger ATCC 13496</name>
    <dbReference type="NCBI Taxonomy" id="1353008"/>
    <lineage>
        <taxon>Eukaryota</taxon>
        <taxon>Fungi</taxon>
        <taxon>Dikarya</taxon>
        <taxon>Ascomycota</taxon>
        <taxon>Pezizomycotina</taxon>
        <taxon>Eurotiomycetes</taxon>
        <taxon>Eurotiomycetidae</taxon>
        <taxon>Eurotiales</taxon>
        <taxon>Aspergillaceae</taxon>
        <taxon>Aspergillus</taxon>
        <taxon>Aspergillus subgen. Circumdati</taxon>
    </lineage>
</organism>
<name>A0A370BFG5_ASPNG</name>
<evidence type="ECO:0000313" key="2">
    <source>
        <dbReference type="EMBL" id="RDH14216.1"/>
    </source>
</evidence>
<sequence>MNSALDEFPDNGTTLDPVSRPVFFGLIYAGCLQSLHLVRIIASMGVILLVLCLGVG</sequence>
<gene>
    <name evidence="2" type="ORF">M747DRAFT_170062</name>
</gene>
<proteinExistence type="predicted"/>
<keyword evidence="1" id="KW-1133">Transmembrane helix</keyword>
<protein>
    <submittedName>
        <fullName evidence="2">Uncharacterized protein</fullName>
    </submittedName>
</protein>
<evidence type="ECO:0000313" key="3">
    <source>
        <dbReference type="Proteomes" id="UP000253845"/>
    </source>
</evidence>
<dbReference type="VEuPathDB" id="FungiDB:M747DRAFT_170062"/>
<dbReference type="EMBL" id="KZ851975">
    <property type="protein sequence ID" value="RDH14216.1"/>
    <property type="molecule type" value="Genomic_DNA"/>
</dbReference>
<evidence type="ECO:0000256" key="1">
    <source>
        <dbReference type="SAM" id="Phobius"/>
    </source>
</evidence>